<dbReference type="RefSeq" id="WP_119766010.1">
    <property type="nucleotide sequence ID" value="NZ_QYUJ01000014.1"/>
</dbReference>
<dbReference type="Proteomes" id="UP000286287">
    <property type="component" value="Unassembled WGS sequence"/>
</dbReference>
<dbReference type="OrthoDB" id="292292at2"/>
<protein>
    <submittedName>
        <fullName evidence="2">Uncharacterized protein</fullName>
    </submittedName>
</protein>
<organism evidence="2 3">
    <name type="scientific">Deinococcus cavernae</name>
    <dbReference type="NCBI Taxonomy" id="2320857"/>
    <lineage>
        <taxon>Bacteria</taxon>
        <taxon>Thermotogati</taxon>
        <taxon>Deinococcota</taxon>
        <taxon>Deinococci</taxon>
        <taxon>Deinococcales</taxon>
        <taxon>Deinococcaceae</taxon>
        <taxon>Deinococcus</taxon>
    </lineage>
</organism>
<evidence type="ECO:0000313" key="2">
    <source>
        <dbReference type="EMBL" id="RJF73276.1"/>
    </source>
</evidence>
<comment type="caution">
    <text evidence="2">The sequence shown here is derived from an EMBL/GenBank/DDBJ whole genome shotgun (WGS) entry which is preliminary data.</text>
</comment>
<dbReference type="EMBL" id="QYUJ01000014">
    <property type="protein sequence ID" value="RJF73276.1"/>
    <property type="molecule type" value="Genomic_DNA"/>
</dbReference>
<dbReference type="AlphaFoldDB" id="A0A418VB67"/>
<reference evidence="2 3" key="1">
    <citation type="submission" date="2018-09" db="EMBL/GenBank/DDBJ databases">
        <authorList>
            <person name="Zhu H."/>
        </authorList>
    </citation>
    <scope>NUCLEOTIDE SEQUENCE [LARGE SCALE GENOMIC DNA]</scope>
    <source>
        <strain evidence="2 3">K2S05-167</strain>
    </source>
</reference>
<name>A0A418VB67_9DEIO</name>
<proteinExistence type="predicted"/>
<feature type="coiled-coil region" evidence="1">
    <location>
        <begin position="7"/>
        <end position="34"/>
    </location>
</feature>
<gene>
    <name evidence="2" type="ORF">D3875_18680</name>
</gene>
<accession>A0A418VB67</accession>
<keyword evidence="1" id="KW-0175">Coiled coil</keyword>
<sequence length="94" mass="10524">MTDSPTNAELLQTVQALVKRVEALENELKRLKDIQAHDIPEDVMLAITAAVAAFLGKKARIRQIHYRTDAAWAQQGRAAIQGHVTTHSLRREQV</sequence>
<keyword evidence="3" id="KW-1185">Reference proteome</keyword>
<evidence type="ECO:0000313" key="3">
    <source>
        <dbReference type="Proteomes" id="UP000286287"/>
    </source>
</evidence>
<evidence type="ECO:0000256" key="1">
    <source>
        <dbReference type="SAM" id="Coils"/>
    </source>
</evidence>